<evidence type="ECO:0000313" key="2">
    <source>
        <dbReference type="EMBL" id="SUZ67618.1"/>
    </source>
</evidence>
<evidence type="ECO:0008006" key="3">
    <source>
        <dbReference type="Google" id="ProtNLM"/>
    </source>
</evidence>
<organism evidence="2">
    <name type="scientific">marine metagenome</name>
    <dbReference type="NCBI Taxonomy" id="408172"/>
    <lineage>
        <taxon>unclassified sequences</taxon>
        <taxon>metagenomes</taxon>
        <taxon>ecological metagenomes</taxon>
    </lineage>
</organism>
<reference evidence="2" key="1">
    <citation type="submission" date="2018-05" db="EMBL/GenBank/DDBJ databases">
        <authorList>
            <person name="Lanie J.A."/>
            <person name="Ng W.-L."/>
            <person name="Kazmierczak K.M."/>
            <person name="Andrzejewski T.M."/>
            <person name="Davidsen T.M."/>
            <person name="Wayne K.J."/>
            <person name="Tettelin H."/>
            <person name="Glass J.I."/>
            <person name="Rusch D."/>
            <person name="Podicherti R."/>
            <person name="Tsui H.-C.T."/>
            <person name="Winkler M.E."/>
        </authorList>
    </citation>
    <scope>NUCLEOTIDE SEQUENCE</scope>
</reference>
<dbReference type="EMBL" id="UINC01001016">
    <property type="protein sequence ID" value="SUZ67618.1"/>
    <property type="molecule type" value="Genomic_DNA"/>
</dbReference>
<evidence type="ECO:0000256" key="1">
    <source>
        <dbReference type="SAM" id="MobiDB-lite"/>
    </source>
</evidence>
<protein>
    <recommendedName>
        <fullName evidence="3">Organic solvent tolerance-like N-terminal domain-containing protein</fullName>
    </recommendedName>
</protein>
<name>A0A381PMC1_9ZZZZ</name>
<feature type="region of interest" description="Disordered" evidence="1">
    <location>
        <begin position="300"/>
        <end position="340"/>
    </location>
</feature>
<gene>
    <name evidence="2" type="ORF">METZ01_LOCUS20472</name>
</gene>
<accession>A0A381PMC1</accession>
<dbReference type="AlphaFoldDB" id="A0A381PMC1"/>
<sequence>MVGDRLFQARGGVEVRQETLQSYGDSLEFQQDIGFLTLFDNARILSQDTVSGDTLDVRGDTITMNLPDNQIDEIEALGRAHLLGNDIEMRAPVIRLAFVEEELERVFAVRRAVEEGLTSASGSDEQVVSSADQPQPEAFAEEFHLTGDSIEAYLPEGGLERVFSAGTALGVSSARDSLNTPATEEFLRDDWISGDTIIATFQSVSADSGYAAGSADAGQPGLGGAEVTESSELQLELLIALGQGGQAKAYYRAAPDSVAPGAPKPPPLDLHYVMGDEVRLLMRDGEVDRMEVVNPIGAVLRPTSPQGLPAAAPDSSVRTPAAPGVDDAPPTGGNGNGGVR</sequence>
<proteinExistence type="predicted"/>